<evidence type="ECO:0000313" key="2">
    <source>
        <dbReference type="Proteomes" id="UP001321760"/>
    </source>
</evidence>
<comment type="caution">
    <text evidence="1">The sequence shown here is derived from an EMBL/GenBank/DDBJ whole genome shotgun (WGS) entry which is preliminary data.</text>
</comment>
<organism evidence="1 2">
    <name type="scientific">Podospora aff. communis PSN243</name>
    <dbReference type="NCBI Taxonomy" id="3040156"/>
    <lineage>
        <taxon>Eukaryota</taxon>
        <taxon>Fungi</taxon>
        <taxon>Dikarya</taxon>
        <taxon>Ascomycota</taxon>
        <taxon>Pezizomycotina</taxon>
        <taxon>Sordariomycetes</taxon>
        <taxon>Sordariomycetidae</taxon>
        <taxon>Sordariales</taxon>
        <taxon>Podosporaceae</taxon>
        <taxon>Podospora</taxon>
    </lineage>
</organism>
<proteinExistence type="predicted"/>
<evidence type="ECO:0000313" key="1">
    <source>
        <dbReference type="EMBL" id="KAK4445111.1"/>
    </source>
</evidence>
<accession>A0AAV9GBV5</accession>
<gene>
    <name evidence="1" type="ORF">QBC34DRAFT_429398</name>
</gene>
<name>A0AAV9GBV5_9PEZI</name>
<sequence length="239" mass="26138">MASSCRAGWHSRNCAECCEDVLIVAAGDSHKSRMECFNLYLRKMNNFKDSLLEALGAITSVAVAALQPPNLEGEVAAWLGQLAANPATTTNVLLDILEDEEDKAVWTAEGVSLTGRGRVHAHCLADLSTTMDFEVFVVLLEQRIDPAGDTTYWVKKTADAAGALVPVEGCEELSENQDVDEATMSKLAVDKFWSRDFEDAFERGESGDEEDEANPFIEEWCRKTALAIVYKPKSPAVST</sequence>
<reference evidence="1" key="1">
    <citation type="journal article" date="2023" name="Mol. Phylogenet. Evol.">
        <title>Genome-scale phylogeny and comparative genomics of the fungal order Sordariales.</title>
        <authorList>
            <person name="Hensen N."/>
            <person name="Bonometti L."/>
            <person name="Westerberg I."/>
            <person name="Brannstrom I.O."/>
            <person name="Guillou S."/>
            <person name="Cros-Aarteil S."/>
            <person name="Calhoun S."/>
            <person name="Haridas S."/>
            <person name="Kuo A."/>
            <person name="Mondo S."/>
            <person name="Pangilinan J."/>
            <person name="Riley R."/>
            <person name="LaButti K."/>
            <person name="Andreopoulos B."/>
            <person name="Lipzen A."/>
            <person name="Chen C."/>
            <person name="Yan M."/>
            <person name="Daum C."/>
            <person name="Ng V."/>
            <person name="Clum A."/>
            <person name="Steindorff A."/>
            <person name="Ohm R.A."/>
            <person name="Martin F."/>
            <person name="Silar P."/>
            <person name="Natvig D.O."/>
            <person name="Lalanne C."/>
            <person name="Gautier V."/>
            <person name="Ament-Velasquez S.L."/>
            <person name="Kruys A."/>
            <person name="Hutchinson M.I."/>
            <person name="Powell A.J."/>
            <person name="Barry K."/>
            <person name="Miller A.N."/>
            <person name="Grigoriev I.V."/>
            <person name="Debuchy R."/>
            <person name="Gladieux P."/>
            <person name="Hiltunen Thoren M."/>
            <person name="Johannesson H."/>
        </authorList>
    </citation>
    <scope>NUCLEOTIDE SEQUENCE</scope>
    <source>
        <strain evidence="1">PSN243</strain>
    </source>
</reference>
<protein>
    <submittedName>
        <fullName evidence="1">Uncharacterized protein</fullName>
    </submittedName>
</protein>
<dbReference type="EMBL" id="MU865969">
    <property type="protein sequence ID" value="KAK4445111.1"/>
    <property type="molecule type" value="Genomic_DNA"/>
</dbReference>
<reference evidence="1" key="2">
    <citation type="submission" date="2023-05" db="EMBL/GenBank/DDBJ databases">
        <authorList>
            <consortium name="Lawrence Berkeley National Laboratory"/>
            <person name="Steindorff A."/>
            <person name="Hensen N."/>
            <person name="Bonometti L."/>
            <person name="Westerberg I."/>
            <person name="Brannstrom I.O."/>
            <person name="Guillou S."/>
            <person name="Cros-Aarteil S."/>
            <person name="Calhoun S."/>
            <person name="Haridas S."/>
            <person name="Kuo A."/>
            <person name="Mondo S."/>
            <person name="Pangilinan J."/>
            <person name="Riley R."/>
            <person name="Labutti K."/>
            <person name="Andreopoulos B."/>
            <person name="Lipzen A."/>
            <person name="Chen C."/>
            <person name="Yanf M."/>
            <person name="Daum C."/>
            <person name="Ng V."/>
            <person name="Clum A."/>
            <person name="Ohm R."/>
            <person name="Martin F."/>
            <person name="Silar P."/>
            <person name="Natvig D."/>
            <person name="Lalanne C."/>
            <person name="Gautier V."/>
            <person name="Ament-Velasquez S.L."/>
            <person name="Kruys A."/>
            <person name="Hutchinson M.I."/>
            <person name="Powell A.J."/>
            <person name="Barry K."/>
            <person name="Miller A.N."/>
            <person name="Grigoriev I.V."/>
            <person name="Debuchy R."/>
            <person name="Gladieux P."/>
            <person name="Thoren M.H."/>
            <person name="Johannesson H."/>
        </authorList>
    </citation>
    <scope>NUCLEOTIDE SEQUENCE</scope>
    <source>
        <strain evidence="1">PSN243</strain>
    </source>
</reference>
<keyword evidence="2" id="KW-1185">Reference proteome</keyword>
<dbReference type="Proteomes" id="UP001321760">
    <property type="component" value="Unassembled WGS sequence"/>
</dbReference>
<dbReference type="AlphaFoldDB" id="A0AAV9GBV5"/>